<proteinExistence type="predicted"/>
<feature type="region of interest" description="Disordered" evidence="1">
    <location>
        <begin position="439"/>
        <end position="472"/>
    </location>
</feature>
<protein>
    <recommendedName>
        <fullName evidence="4">DUF676 domain-containing protein</fullName>
    </recommendedName>
</protein>
<reference evidence="2" key="1">
    <citation type="journal article" date="2023" name="PhytoFront">
        <title>Draft Genome Resources of Seven Strains of Tilletia horrida, Causal Agent of Kernel Smut of Rice.</title>
        <authorList>
            <person name="Khanal S."/>
            <person name="Antony Babu S."/>
            <person name="Zhou X.G."/>
        </authorList>
    </citation>
    <scope>NUCLEOTIDE SEQUENCE</scope>
    <source>
        <strain evidence="2">TX3</strain>
    </source>
</reference>
<comment type="caution">
    <text evidence="2">The sequence shown here is derived from an EMBL/GenBank/DDBJ whole genome shotgun (WGS) entry which is preliminary data.</text>
</comment>
<organism evidence="2 3">
    <name type="scientific">Tilletia horrida</name>
    <dbReference type="NCBI Taxonomy" id="155126"/>
    <lineage>
        <taxon>Eukaryota</taxon>
        <taxon>Fungi</taxon>
        <taxon>Dikarya</taxon>
        <taxon>Basidiomycota</taxon>
        <taxon>Ustilaginomycotina</taxon>
        <taxon>Exobasidiomycetes</taxon>
        <taxon>Tilletiales</taxon>
        <taxon>Tilletiaceae</taxon>
        <taxon>Tilletia</taxon>
    </lineage>
</organism>
<gene>
    <name evidence="2" type="ORF">OC842_003511</name>
</gene>
<feature type="region of interest" description="Disordered" evidence="1">
    <location>
        <begin position="220"/>
        <end position="285"/>
    </location>
</feature>
<evidence type="ECO:0008006" key="4">
    <source>
        <dbReference type="Google" id="ProtNLM"/>
    </source>
</evidence>
<evidence type="ECO:0000256" key="1">
    <source>
        <dbReference type="SAM" id="MobiDB-lite"/>
    </source>
</evidence>
<dbReference type="Proteomes" id="UP001176521">
    <property type="component" value="Unassembled WGS sequence"/>
</dbReference>
<accession>A0AAN6JKP8</accession>
<dbReference type="SUPFAM" id="SSF53474">
    <property type="entry name" value="alpha/beta-Hydrolases"/>
    <property type="match status" value="1"/>
</dbReference>
<feature type="compositionally biased region" description="Basic and acidic residues" evidence="1">
    <location>
        <begin position="457"/>
        <end position="472"/>
    </location>
</feature>
<evidence type="ECO:0000313" key="3">
    <source>
        <dbReference type="Proteomes" id="UP001176521"/>
    </source>
</evidence>
<dbReference type="AlphaFoldDB" id="A0AAN6JKP8"/>
<feature type="compositionally biased region" description="Low complexity" evidence="1">
    <location>
        <begin position="228"/>
        <end position="270"/>
    </location>
</feature>
<evidence type="ECO:0000313" key="2">
    <source>
        <dbReference type="EMBL" id="KAK0531799.1"/>
    </source>
</evidence>
<dbReference type="PANTHER" id="PTHR47842">
    <property type="entry name" value="EXPRESSED PROTEIN"/>
    <property type="match status" value="1"/>
</dbReference>
<keyword evidence="3" id="KW-1185">Reference proteome</keyword>
<sequence>MVAKLVPASAVLVVFIHGFKGSADTTFEDFPNRIAHLLSETHPGLAVESVVYPTYDTKGQLATAVDNFLEWLTEKTLELESKPVMDPTTHEPLPASQTGHGGGAGSVKIIIAGHSMGGLVGVDAALAIARSSASAPAVDSDVSPMWPRICGVLAYDTPYFGVHPNTFKHGIDKVSGYVQTASKLSALFAPMGGALAAGWGAKQDERSNRSAAAADPWASWGWGGGGSSSNPSSPSSYSAAPSSSTLGSARAHGGEASSSSSRSVGPNSTSTENDHKNASSPTAGRSTWSSALYAAGGAALLAGGAAAIMNHQQIRQGVGSSYTWVQDHVAFVGNLWDPTAQRERLDSLVALPTILFHCFYTELPPSKSRGQVRPRTFIILPPRDASSARSFTPMVNSRAEDEVDAHVSMFSSSKNPLYYQLGQRTVSIISSVLADEAQFGQSSRTQAATEEEPEEAEGLRQGDREATVEPAD</sequence>
<name>A0AAN6JKP8_9BASI</name>
<dbReference type="InterPro" id="IPR029058">
    <property type="entry name" value="AB_hydrolase_fold"/>
</dbReference>
<feature type="region of interest" description="Disordered" evidence="1">
    <location>
        <begin position="82"/>
        <end position="101"/>
    </location>
</feature>
<dbReference type="Gene3D" id="3.40.50.1820">
    <property type="entry name" value="alpha/beta hydrolase"/>
    <property type="match status" value="1"/>
</dbReference>
<dbReference type="PANTHER" id="PTHR47842:SF1">
    <property type="entry name" value="DUF676 DOMAIN-CONTAINING PROTEIN"/>
    <property type="match status" value="1"/>
</dbReference>
<dbReference type="EMBL" id="JAPDMQ010000176">
    <property type="protein sequence ID" value="KAK0531799.1"/>
    <property type="molecule type" value="Genomic_DNA"/>
</dbReference>